<sequence length="63" mass="7274">MIFFALRESQKLRLHDGMPKTTNQQIEMKYTIHFFGKPILCVCGSTNSKFVDTNIFESESVES</sequence>
<dbReference type="AlphaFoldDB" id="A0A1C3E7Q0"/>
<accession>A0A1C3E7Q0</accession>
<gene>
    <name evidence="1" type="ORF">A6X21_09605</name>
</gene>
<evidence type="ECO:0000313" key="2">
    <source>
        <dbReference type="Proteomes" id="UP000094828"/>
    </source>
</evidence>
<proteinExistence type="predicted"/>
<name>A0A1C3E7Q0_9PLAN</name>
<organism evidence="1 2">
    <name type="scientific">Planctopirus hydrillae</name>
    <dbReference type="NCBI Taxonomy" id="1841610"/>
    <lineage>
        <taxon>Bacteria</taxon>
        <taxon>Pseudomonadati</taxon>
        <taxon>Planctomycetota</taxon>
        <taxon>Planctomycetia</taxon>
        <taxon>Planctomycetales</taxon>
        <taxon>Planctomycetaceae</taxon>
        <taxon>Planctopirus</taxon>
    </lineage>
</organism>
<reference evidence="1 2" key="1">
    <citation type="submission" date="2016-05" db="EMBL/GenBank/DDBJ databases">
        <title>Genomic and physiological characterization of Planctopirus sp. isolated from fresh water lake.</title>
        <authorList>
            <person name="Subhash Y."/>
            <person name="Ramana C."/>
        </authorList>
    </citation>
    <scope>NUCLEOTIDE SEQUENCE [LARGE SCALE GENOMIC DNA]</scope>
    <source>
        <strain evidence="1 2">JC280</strain>
    </source>
</reference>
<comment type="caution">
    <text evidence="1">The sequence shown here is derived from an EMBL/GenBank/DDBJ whole genome shotgun (WGS) entry which is preliminary data.</text>
</comment>
<protein>
    <submittedName>
        <fullName evidence="1">Uncharacterized protein</fullName>
    </submittedName>
</protein>
<keyword evidence="2" id="KW-1185">Reference proteome</keyword>
<dbReference type="EMBL" id="LYDR01000143">
    <property type="protein sequence ID" value="ODA29179.1"/>
    <property type="molecule type" value="Genomic_DNA"/>
</dbReference>
<dbReference type="Proteomes" id="UP000094828">
    <property type="component" value="Unassembled WGS sequence"/>
</dbReference>
<evidence type="ECO:0000313" key="1">
    <source>
        <dbReference type="EMBL" id="ODA29179.1"/>
    </source>
</evidence>